<dbReference type="GO" id="GO:0034194">
    <property type="term" value="P:D-galactonate catabolic process"/>
    <property type="evidence" value="ECO:0007669"/>
    <property type="project" value="InterPro"/>
</dbReference>
<sequence>MTLLAIDWGSSSFRAWHLDNNGQVLAQVTTDRGVLTMQGQDFAEYVQQICGSWRPLADKVLMAGMVGSRNGWQEVPYLPCPAAVEDLSKALVNLNSHLHQNLQLVPGLQCTGRDGMKDVMRGEETQIIGALHLTDTPDALLCLPGTHSKWAKAENGAITEFSTFFTGELFAQLTRHSSLAGVCNPHVHHEAAFMLGLEQAGDVRGLLHLLFRPRAAVVTGQLEAEQAGSFLSGLVIGSEILGVSQGLDEPGLLTNGRPLLVVGSEVLNRRYQKALEFYQLPCRTVSGDMAVLTGLHRLATSQ</sequence>
<protein>
    <submittedName>
        <fullName evidence="1">2-dehydro-3-deoxygalactonokinase</fullName>
    </submittedName>
</protein>
<dbReference type="Gene3D" id="3.30.420.300">
    <property type="entry name" value="2-keto-3-deoxy-galactonokinase, substrate binding domain"/>
    <property type="match status" value="1"/>
</dbReference>
<dbReference type="InterPro" id="IPR043129">
    <property type="entry name" value="ATPase_NBD"/>
</dbReference>
<dbReference type="Proteomes" id="UP000664654">
    <property type="component" value="Unassembled WGS sequence"/>
</dbReference>
<dbReference type="AlphaFoldDB" id="A0A939DR00"/>
<dbReference type="CDD" id="cd24012">
    <property type="entry name" value="ASKHA_NBD_KDGal-kinase"/>
    <property type="match status" value="1"/>
</dbReference>
<dbReference type="GO" id="GO:0008671">
    <property type="term" value="F:2-dehydro-3-deoxygalactonokinase activity"/>
    <property type="evidence" value="ECO:0007669"/>
    <property type="project" value="InterPro"/>
</dbReference>
<evidence type="ECO:0000313" key="2">
    <source>
        <dbReference type="Proteomes" id="UP000664654"/>
    </source>
</evidence>
<dbReference type="EMBL" id="JAFKCV010000014">
    <property type="protein sequence ID" value="MBN7827139.1"/>
    <property type="molecule type" value="Genomic_DNA"/>
</dbReference>
<reference evidence="1" key="1">
    <citation type="submission" date="2021-03" db="EMBL/GenBank/DDBJ databases">
        <title>novel species isolated from a fishpond in China.</title>
        <authorList>
            <person name="Lu H."/>
            <person name="Cai Z."/>
        </authorList>
    </citation>
    <scope>NUCLEOTIDE SEQUENCE</scope>
    <source>
        <strain evidence="1">JCM 30855</strain>
    </source>
</reference>
<gene>
    <name evidence="1" type="ORF">J0A66_18050</name>
</gene>
<name>A0A939DR00_9ALTE</name>
<dbReference type="InterPro" id="IPR042257">
    <property type="entry name" value="DGOK_C"/>
</dbReference>
<dbReference type="Pfam" id="PF05035">
    <property type="entry name" value="DGOK"/>
    <property type="match status" value="1"/>
</dbReference>
<evidence type="ECO:0000313" key="1">
    <source>
        <dbReference type="EMBL" id="MBN7827139.1"/>
    </source>
</evidence>
<proteinExistence type="predicted"/>
<dbReference type="Gene3D" id="3.30.420.310">
    <property type="entry name" value="2-keto-3-deoxy-galactonokinase, C-terminal domain"/>
    <property type="match status" value="1"/>
</dbReference>
<comment type="caution">
    <text evidence="1">The sequence shown here is derived from an EMBL/GenBank/DDBJ whole genome shotgun (WGS) entry which is preliminary data.</text>
</comment>
<accession>A0A939DR00</accession>
<dbReference type="InterPro" id="IPR042258">
    <property type="entry name" value="DGOK_N"/>
</dbReference>
<dbReference type="InterPro" id="IPR007729">
    <property type="entry name" value="DGOK"/>
</dbReference>
<dbReference type="SUPFAM" id="SSF53067">
    <property type="entry name" value="Actin-like ATPase domain"/>
    <property type="match status" value="1"/>
</dbReference>
<organism evidence="1 2">
    <name type="scientific">Bowmanella dokdonensis</name>
    <dbReference type="NCBI Taxonomy" id="751969"/>
    <lineage>
        <taxon>Bacteria</taxon>
        <taxon>Pseudomonadati</taxon>
        <taxon>Pseudomonadota</taxon>
        <taxon>Gammaproteobacteria</taxon>
        <taxon>Alteromonadales</taxon>
        <taxon>Alteromonadaceae</taxon>
        <taxon>Bowmanella</taxon>
    </lineage>
</organism>
<dbReference type="RefSeq" id="WP_206575252.1">
    <property type="nucleotide sequence ID" value="NZ_JAFKCV010000014.1"/>
</dbReference>
<keyword evidence="2" id="KW-1185">Reference proteome</keyword>